<proteinExistence type="predicted"/>
<dbReference type="EMBL" id="RHLK01000017">
    <property type="protein sequence ID" value="MVP02036.1"/>
    <property type="molecule type" value="Genomic_DNA"/>
</dbReference>
<evidence type="ECO:0000313" key="1">
    <source>
        <dbReference type="EMBL" id="MVP02036.1"/>
    </source>
</evidence>
<dbReference type="PANTHER" id="PTHR36439">
    <property type="entry name" value="BLL4334 PROTEIN"/>
    <property type="match status" value="1"/>
</dbReference>
<dbReference type="AlphaFoldDB" id="A0A7X3FLQ1"/>
<reference evidence="1 2" key="1">
    <citation type="journal article" date="2019" name="Microorganisms">
        <title>Paenibacillus lutrae sp. nov., A Chitinolytic Species Isolated from A River Otter in Castril Natural Park, Granada, Spain.</title>
        <authorList>
            <person name="Rodriguez M."/>
            <person name="Reina J.C."/>
            <person name="Bejar V."/>
            <person name="Llamas I."/>
        </authorList>
    </citation>
    <scope>NUCLEOTIDE SEQUENCE [LARGE SCALE GENOMIC DNA]</scope>
    <source>
        <strain evidence="1 2">N10</strain>
    </source>
</reference>
<gene>
    <name evidence="1" type="ORF">EDM21_21390</name>
</gene>
<dbReference type="SUPFAM" id="SSF160379">
    <property type="entry name" value="SP0830-like"/>
    <property type="match status" value="1"/>
</dbReference>
<accession>A0A7X3FLQ1</accession>
<dbReference type="InterPro" id="IPR012545">
    <property type="entry name" value="DUF1697"/>
</dbReference>
<protein>
    <submittedName>
        <fullName evidence="1">DUF1697 domain-containing protein</fullName>
    </submittedName>
</protein>
<dbReference type="Proteomes" id="UP000490800">
    <property type="component" value="Unassembled WGS sequence"/>
</dbReference>
<dbReference type="Pfam" id="PF08002">
    <property type="entry name" value="DUF1697"/>
    <property type="match status" value="1"/>
</dbReference>
<comment type="caution">
    <text evidence="1">The sequence shown here is derived from an EMBL/GenBank/DDBJ whole genome shotgun (WGS) entry which is preliminary data.</text>
</comment>
<organism evidence="1 2">
    <name type="scientific">Paenibacillus lutrae</name>
    <dbReference type="NCBI Taxonomy" id="2078573"/>
    <lineage>
        <taxon>Bacteria</taxon>
        <taxon>Bacillati</taxon>
        <taxon>Bacillota</taxon>
        <taxon>Bacilli</taxon>
        <taxon>Bacillales</taxon>
        <taxon>Paenibacillaceae</taxon>
        <taxon>Paenibacillus</taxon>
    </lineage>
</organism>
<dbReference type="RefSeq" id="WP_166542121.1">
    <property type="nucleotide sequence ID" value="NZ_RHLK01000017.1"/>
</dbReference>
<evidence type="ECO:0000313" key="2">
    <source>
        <dbReference type="Proteomes" id="UP000490800"/>
    </source>
</evidence>
<dbReference type="PIRSF" id="PIRSF008502">
    <property type="entry name" value="UCP008502"/>
    <property type="match status" value="1"/>
</dbReference>
<keyword evidence="2" id="KW-1185">Reference proteome</keyword>
<name>A0A7X3FLQ1_9BACL</name>
<dbReference type="Gene3D" id="3.30.70.1280">
    <property type="entry name" value="SP0830-like domains"/>
    <property type="match status" value="1"/>
</dbReference>
<sequence>MVIYIALLRGINVGRHNRMSMTALKGVLEDSGLRSVQTYIQSGNVVFEADETEDKAALQLRMEQSIQAAFGFSIPVVLRTAEEFDRIIRSCPYPVDRLPEEEGVHISYLVETPTQEKIQAVRDCKNGEDEFHVSGHEVYLLIRKGLRDSKLAANLQKLGVAGTLRNWNTVTKLDGMAKALTS</sequence>
<dbReference type="PANTHER" id="PTHR36439:SF1">
    <property type="entry name" value="DUF1697 DOMAIN-CONTAINING PROTEIN"/>
    <property type="match status" value="1"/>
</dbReference>